<reference evidence="1 2" key="1">
    <citation type="submission" date="2019-12" db="EMBL/GenBank/DDBJ databases">
        <authorList>
            <person name="Zhao J."/>
        </authorList>
    </citation>
    <scope>NUCLEOTIDE SEQUENCE [LARGE SCALE GENOMIC DNA]</scope>
    <source>
        <strain evidence="1 2">S-15</strain>
    </source>
</reference>
<dbReference type="Proteomes" id="UP000470771">
    <property type="component" value="Unassembled WGS sequence"/>
</dbReference>
<dbReference type="RefSeq" id="WP_160630982.1">
    <property type="nucleotide sequence ID" value="NZ_WWNE01000003.1"/>
</dbReference>
<proteinExistence type="predicted"/>
<sequence length="242" mass="27538">MIQKQLTLLVFFVGISIFGYGQKAPGYLGKRLSIGGNFQLSPAILNPNNNGNKGFFKFNTQFGVTAEYATNRHASILLHYQTYSTLKDYDEEVVFFDLNNNYYDNSKLFGDLKVASYGFELRSYSESIAPYGYYLGIGLNYKVIELTQPMAFSSTTLVNRPQNDSPYTMINLNLTLGKQRIYLNKIIVSTGINIGIPLEFSKLNLLSTSEDDFTYNESDHVQKRIVLHDLLNFKIGVRYLLF</sequence>
<evidence type="ECO:0008006" key="3">
    <source>
        <dbReference type="Google" id="ProtNLM"/>
    </source>
</evidence>
<dbReference type="EMBL" id="WWNE01000003">
    <property type="protein sequence ID" value="NBG64624.1"/>
    <property type="molecule type" value="Genomic_DNA"/>
</dbReference>
<dbReference type="AlphaFoldDB" id="A0A6N9NFQ5"/>
<comment type="caution">
    <text evidence="1">The sequence shown here is derived from an EMBL/GenBank/DDBJ whole genome shotgun (WGS) entry which is preliminary data.</text>
</comment>
<keyword evidence="2" id="KW-1185">Reference proteome</keyword>
<name>A0A6N9NFQ5_9FLAO</name>
<gene>
    <name evidence="1" type="ORF">GQN54_00750</name>
</gene>
<organism evidence="1 2">
    <name type="scientific">Acidiluteibacter ferrifornacis</name>
    <dbReference type="NCBI Taxonomy" id="2692424"/>
    <lineage>
        <taxon>Bacteria</taxon>
        <taxon>Pseudomonadati</taxon>
        <taxon>Bacteroidota</taxon>
        <taxon>Flavobacteriia</taxon>
        <taxon>Flavobacteriales</taxon>
        <taxon>Cryomorphaceae</taxon>
        <taxon>Acidiluteibacter</taxon>
    </lineage>
</organism>
<evidence type="ECO:0000313" key="2">
    <source>
        <dbReference type="Proteomes" id="UP000470771"/>
    </source>
</evidence>
<accession>A0A6N9NFQ5</accession>
<evidence type="ECO:0000313" key="1">
    <source>
        <dbReference type="EMBL" id="NBG64624.1"/>
    </source>
</evidence>
<protein>
    <recommendedName>
        <fullName evidence="3">Outer membrane protein beta-barrel domain-containing protein</fullName>
    </recommendedName>
</protein>